<dbReference type="EMBL" id="FMZH01000001">
    <property type="protein sequence ID" value="SDC10360.1"/>
    <property type="molecule type" value="Genomic_DNA"/>
</dbReference>
<dbReference type="AlphaFoldDB" id="A0A1G6IVB5"/>
<accession>A0A1G6IVB5</accession>
<evidence type="ECO:0000313" key="2">
    <source>
        <dbReference type="Proteomes" id="UP000199455"/>
    </source>
</evidence>
<keyword evidence="2" id="KW-1185">Reference proteome</keyword>
<protein>
    <submittedName>
        <fullName evidence="1">Uncharacterized protein</fullName>
    </submittedName>
</protein>
<evidence type="ECO:0000313" key="1">
    <source>
        <dbReference type="EMBL" id="SDC10360.1"/>
    </source>
</evidence>
<gene>
    <name evidence="1" type="ORF">SAMN04488024_101261</name>
</gene>
<organism evidence="1 2">
    <name type="scientific">Pedobacter soli</name>
    <dbReference type="NCBI Taxonomy" id="390242"/>
    <lineage>
        <taxon>Bacteria</taxon>
        <taxon>Pseudomonadati</taxon>
        <taxon>Bacteroidota</taxon>
        <taxon>Sphingobacteriia</taxon>
        <taxon>Sphingobacteriales</taxon>
        <taxon>Sphingobacteriaceae</taxon>
        <taxon>Pedobacter</taxon>
    </lineage>
</organism>
<proteinExistence type="predicted"/>
<dbReference type="Proteomes" id="UP000199455">
    <property type="component" value="Unassembled WGS sequence"/>
</dbReference>
<name>A0A1G6IVB5_9SPHI</name>
<sequence length="137" mass="15347">MKTLICLLFGLVLANTAYSQKKNIDYQYFREGKTYYAFSLFSDAAKAPGNLMLDFTAKAKFSKIEKILLKAGGVEVKLKFGVRTDVIQSDNAEQKSYPVVFSAKDITERELGCDGQITFKLDNGETYTLPFNACLIK</sequence>
<dbReference type="RefSeq" id="WP_090763525.1">
    <property type="nucleotide sequence ID" value="NZ_FMZH01000001.1"/>
</dbReference>
<reference evidence="2" key="1">
    <citation type="submission" date="2016-10" db="EMBL/GenBank/DDBJ databases">
        <authorList>
            <person name="Varghese N."/>
            <person name="Submissions S."/>
        </authorList>
    </citation>
    <scope>NUCLEOTIDE SEQUENCE [LARGE SCALE GENOMIC DNA]</scope>
    <source>
        <strain evidence="2">DSM 18609</strain>
    </source>
</reference>
<dbReference type="STRING" id="390242.SAMN04488024_101261"/>